<comment type="caution">
    <text evidence="2">The sequence shown here is derived from an EMBL/GenBank/DDBJ whole genome shotgun (WGS) entry which is preliminary data.</text>
</comment>
<evidence type="ECO:0000313" key="3">
    <source>
        <dbReference type="Proteomes" id="UP001499979"/>
    </source>
</evidence>
<proteinExistence type="predicted"/>
<dbReference type="InterPro" id="IPR052526">
    <property type="entry name" value="HTH-type_Bedaq_tolerance"/>
</dbReference>
<organism evidence="2 3">
    <name type="scientific">Nocardioides aquiterrae</name>
    <dbReference type="NCBI Taxonomy" id="203799"/>
    <lineage>
        <taxon>Bacteria</taxon>
        <taxon>Bacillati</taxon>
        <taxon>Actinomycetota</taxon>
        <taxon>Actinomycetes</taxon>
        <taxon>Propionibacteriales</taxon>
        <taxon>Nocardioidaceae</taxon>
        <taxon>Nocardioides</taxon>
    </lineage>
</organism>
<dbReference type="SUPFAM" id="SSF46785">
    <property type="entry name" value="Winged helix' DNA-binding domain"/>
    <property type="match status" value="1"/>
</dbReference>
<dbReference type="SMART" id="SM00347">
    <property type="entry name" value="HTH_MARR"/>
    <property type="match status" value="1"/>
</dbReference>
<dbReference type="PANTHER" id="PTHR39515:SF2">
    <property type="entry name" value="HTH-TYPE TRANSCRIPTIONAL REGULATOR RV0880"/>
    <property type="match status" value="1"/>
</dbReference>
<sequence>MHRFPMHYVPVTTAAELASDLVVHAARLVRAVRRELHLPAGIRILSLLDEFGPLGITRLADLDRSSQPSMSGAVTQLVDEGWVSKAPNPDDARASVVTLTDAGRAELTRVRAAFGARVAGIVADHPTITAEDLGTAVAVLRAVLGDTSLQEGSS</sequence>
<keyword evidence="3" id="KW-1185">Reference proteome</keyword>
<name>A0ABN1UD08_9ACTN</name>
<evidence type="ECO:0000313" key="2">
    <source>
        <dbReference type="EMBL" id="GAA1132739.1"/>
    </source>
</evidence>
<accession>A0ABN1UD08</accession>
<dbReference type="Proteomes" id="UP001499979">
    <property type="component" value="Unassembled WGS sequence"/>
</dbReference>
<dbReference type="EMBL" id="BAAAJE010000002">
    <property type="protein sequence ID" value="GAA1132739.1"/>
    <property type="molecule type" value="Genomic_DNA"/>
</dbReference>
<dbReference type="InterPro" id="IPR000835">
    <property type="entry name" value="HTH_MarR-typ"/>
</dbReference>
<dbReference type="InterPro" id="IPR036390">
    <property type="entry name" value="WH_DNA-bd_sf"/>
</dbReference>
<protein>
    <recommendedName>
        <fullName evidence="1">HTH marR-type domain-containing protein</fullName>
    </recommendedName>
</protein>
<dbReference type="InterPro" id="IPR036388">
    <property type="entry name" value="WH-like_DNA-bd_sf"/>
</dbReference>
<evidence type="ECO:0000259" key="1">
    <source>
        <dbReference type="SMART" id="SM00347"/>
    </source>
</evidence>
<dbReference type="Gene3D" id="1.10.10.10">
    <property type="entry name" value="Winged helix-like DNA-binding domain superfamily/Winged helix DNA-binding domain"/>
    <property type="match status" value="1"/>
</dbReference>
<dbReference type="PANTHER" id="PTHR39515">
    <property type="entry name" value="CONSERVED PROTEIN"/>
    <property type="match status" value="1"/>
</dbReference>
<dbReference type="Pfam" id="PF01047">
    <property type="entry name" value="MarR"/>
    <property type="match status" value="1"/>
</dbReference>
<reference evidence="2 3" key="1">
    <citation type="journal article" date="2019" name="Int. J. Syst. Evol. Microbiol.">
        <title>The Global Catalogue of Microorganisms (GCM) 10K type strain sequencing project: providing services to taxonomists for standard genome sequencing and annotation.</title>
        <authorList>
            <consortium name="The Broad Institute Genomics Platform"/>
            <consortium name="The Broad Institute Genome Sequencing Center for Infectious Disease"/>
            <person name="Wu L."/>
            <person name="Ma J."/>
        </authorList>
    </citation>
    <scope>NUCLEOTIDE SEQUENCE [LARGE SCALE GENOMIC DNA]</scope>
    <source>
        <strain evidence="2 3">JCM 11813</strain>
    </source>
</reference>
<gene>
    <name evidence="2" type="ORF">GCM10009606_11150</name>
</gene>
<feature type="domain" description="HTH marR-type" evidence="1">
    <location>
        <begin position="31"/>
        <end position="133"/>
    </location>
</feature>